<comment type="caution">
    <text evidence="2">The sequence shown here is derived from an EMBL/GenBank/DDBJ whole genome shotgun (WGS) entry which is preliminary data.</text>
</comment>
<dbReference type="InterPro" id="IPR032710">
    <property type="entry name" value="NTF2-like_dom_sf"/>
</dbReference>
<dbReference type="InterPro" id="IPR037401">
    <property type="entry name" value="SnoaL-like"/>
</dbReference>
<dbReference type="AlphaFoldDB" id="A0A1Y1UA57"/>
<reference evidence="2 3" key="1">
    <citation type="submission" date="2017-03" db="EMBL/GenBank/DDBJ databases">
        <title>Widespread Adenine N6-methylation of Active Genes in Fungi.</title>
        <authorList>
            <consortium name="DOE Joint Genome Institute"/>
            <person name="Mondo S.J."/>
            <person name="Dannebaum R.O."/>
            <person name="Kuo R.C."/>
            <person name="Louie K.B."/>
            <person name="Bewick A.J."/>
            <person name="Labutti K."/>
            <person name="Haridas S."/>
            <person name="Kuo A."/>
            <person name="Salamov A."/>
            <person name="Ahrendt S.R."/>
            <person name="Lau R."/>
            <person name="Bowen B.P."/>
            <person name="Lipzen A."/>
            <person name="Sullivan W."/>
            <person name="Andreopoulos W.B."/>
            <person name="Clum A."/>
            <person name="Lindquist E."/>
            <person name="Daum C."/>
            <person name="Northen T.R."/>
            <person name="Ramamoorthy G."/>
            <person name="Schmitz R.J."/>
            <person name="Gryganskyi A."/>
            <person name="Culley D."/>
            <person name="Magnuson J."/>
            <person name="James T.Y."/>
            <person name="O'Malley M.A."/>
            <person name="Stajich J.E."/>
            <person name="Spatafora J.W."/>
            <person name="Visel A."/>
            <person name="Grigoriev I.V."/>
        </authorList>
    </citation>
    <scope>NUCLEOTIDE SEQUENCE [LARGE SCALE GENOMIC DNA]</scope>
    <source>
        <strain evidence="2 3">NRRL Y-17943</strain>
    </source>
</reference>
<dbReference type="Gene3D" id="3.10.450.50">
    <property type="match status" value="1"/>
</dbReference>
<dbReference type="RefSeq" id="XP_021868697.1">
    <property type="nucleotide sequence ID" value="XM_022016847.1"/>
</dbReference>
<dbReference type="OrthoDB" id="5577037at2759"/>
<sequence length="151" mass="17163">MVYHTIVKSIAVKNFEAVNTHDYESILKGCAPNIRHRFGGNHALGGTRNDKEALNKWFHRLGRLYPNLKLTVRDVWVKGWPHDTRVFIRWTAADKFADGTPYDNHGVHVIRLCWGKAVEIDANEDSQVVDKWLRAKMAEGVTEAGEPAIES</sequence>
<proteinExistence type="predicted"/>
<dbReference type="InParanoid" id="A0A1Y1UA57"/>
<gene>
    <name evidence="2" type="ORF">BD324DRAFT_635902</name>
</gene>
<name>A0A1Y1UA57_9TREE</name>
<evidence type="ECO:0000259" key="1">
    <source>
        <dbReference type="Pfam" id="PF12680"/>
    </source>
</evidence>
<evidence type="ECO:0000313" key="3">
    <source>
        <dbReference type="Proteomes" id="UP000193218"/>
    </source>
</evidence>
<dbReference type="GeneID" id="33558656"/>
<dbReference type="EMBL" id="NBSH01000014">
    <property type="protein sequence ID" value="ORX34434.1"/>
    <property type="molecule type" value="Genomic_DNA"/>
</dbReference>
<protein>
    <recommendedName>
        <fullName evidence="1">SnoaL-like domain-containing protein</fullName>
    </recommendedName>
</protein>
<dbReference type="Proteomes" id="UP000193218">
    <property type="component" value="Unassembled WGS sequence"/>
</dbReference>
<dbReference type="Pfam" id="PF12680">
    <property type="entry name" value="SnoaL_2"/>
    <property type="match status" value="1"/>
</dbReference>
<dbReference type="SUPFAM" id="SSF54427">
    <property type="entry name" value="NTF2-like"/>
    <property type="match status" value="1"/>
</dbReference>
<feature type="domain" description="SnoaL-like" evidence="1">
    <location>
        <begin position="15"/>
        <end position="119"/>
    </location>
</feature>
<organism evidence="2 3">
    <name type="scientific">Kockovaella imperatae</name>
    <dbReference type="NCBI Taxonomy" id="4999"/>
    <lineage>
        <taxon>Eukaryota</taxon>
        <taxon>Fungi</taxon>
        <taxon>Dikarya</taxon>
        <taxon>Basidiomycota</taxon>
        <taxon>Agaricomycotina</taxon>
        <taxon>Tremellomycetes</taxon>
        <taxon>Tremellales</taxon>
        <taxon>Cuniculitremaceae</taxon>
        <taxon>Kockovaella</taxon>
    </lineage>
</organism>
<keyword evidence="3" id="KW-1185">Reference proteome</keyword>
<accession>A0A1Y1UA57</accession>
<evidence type="ECO:0000313" key="2">
    <source>
        <dbReference type="EMBL" id="ORX34434.1"/>
    </source>
</evidence>